<dbReference type="SUPFAM" id="SSF53098">
    <property type="entry name" value="Ribonuclease H-like"/>
    <property type="match status" value="1"/>
</dbReference>
<dbReference type="Proteomes" id="UP001217089">
    <property type="component" value="Unassembled WGS sequence"/>
</dbReference>
<gene>
    <name evidence="1" type="ORF">KUTeg_021746</name>
</gene>
<organism evidence="1 2">
    <name type="scientific">Tegillarca granosa</name>
    <name type="common">Malaysian cockle</name>
    <name type="synonym">Anadara granosa</name>
    <dbReference type="NCBI Taxonomy" id="220873"/>
    <lineage>
        <taxon>Eukaryota</taxon>
        <taxon>Metazoa</taxon>
        <taxon>Spiralia</taxon>
        <taxon>Lophotrochozoa</taxon>
        <taxon>Mollusca</taxon>
        <taxon>Bivalvia</taxon>
        <taxon>Autobranchia</taxon>
        <taxon>Pteriomorphia</taxon>
        <taxon>Arcoida</taxon>
        <taxon>Arcoidea</taxon>
        <taxon>Arcidae</taxon>
        <taxon>Tegillarca</taxon>
    </lineage>
</organism>
<dbReference type="PANTHER" id="PTHR46880">
    <property type="entry name" value="RAS-ASSOCIATING DOMAIN-CONTAINING PROTEIN"/>
    <property type="match status" value="1"/>
</dbReference>
<evidence type="ECO:0000313" key="1">
    <source>
        <dbReference type="EMBL" id="KAJ8300227.1"/>
    </source>
</evidence>
<dbReference type="EMBL" id="JARBDR010000919">
    <property type="protein sequence ID" value="KAJ8300227.1"/>
    <property type="molecule type" value="Genomic_DNA"/>
</dbReference>
<evidence type="ECO:0008006" key="3">
    <source>
        <dbReference type="Google" id="ProtNLM"/>
    </source>
</evidence>
<dbReference type="InterPro" id="IPR012337">
    <property type="entry name" value="RNaseH-like_sf"/>
</dbReference>
<name>A0ABQ9E8N0_TEGGR</name>
<sequence>MQSCATYALQQKSDSVISAMQTTYWLAKENIPSKKYESLLEFLEFKGVDLNSMKVGSNASNKSRATVEEFQECISEVIESNVLTEVRKSPFISILCDESTDISNEKKLILYCRIINPDTFIASTHFVGNVTVEGSSCTAEVLFNYIINFLSEKKIDISKVIGFGSDGAYVMTGCKSGVATRFREKCPHLISIHCMAHRLNLSNREAELKQIQKILESPELKVKWLAFYDALTAVFNSYGALINYFKKNNKTKKSDIDIAAVKPAIQNTLTCIKSAESGQTYYQKSLKENLKSTTVQDKTKVTFKNIELVIHRSIVRKATEDIAKIRTDFISSLNNQMTARFPVESQNVADSFDVLGLRNLSFLSSTELESHGIEKIDKLCAYFGTEKTVKGVSSPPIVESTNVLVEWSLAKNIIKREMYPRDRMHDLRKIMHTHHHKDTFPNLLKLAAIALCPIKQLIVREVSANRTGPKPS</sequence>
<proteinExistence type="predicted"/>
<keyword evidence="2" id="KW-1185">Reference proteome</keyword>
<reference evidence="1 2" key="1">
    <citation type="submission" date="2022-12" db="EMBL/GenBank/DDBJ databases">
        <title>Chromosome-level genome of Tegillarca granosa.</title>
        <authorList>
            <person name="Kim J."/>
        </authorList>
    </citation>
    <scope>NUCLEOTIDE SEQUENCE [LARGE SCALE GENOMIC DNA]</scope>
    <source>
        <strain evidence="1">Teg-2019</strain>
        <tissue evidence="1">Adductor muscle</tissue>
    </source>
</reference>
<protein>
    <recommendedName>
        <fullName evidence="3">DUF4371 domain-containing protein</fullName>
    </recommendedName>
</protein>
<comment type="caution">
    <text evidence="1">The sequence shown here is derived from an EMBL/GenBank/DDBJ whole genome shotgun (WGS) entry which is preliminary data.</text>
</comment>
<evidence type="ECO:0000313" key="2">
    <source>
        <dbReference type="Proteomes" id="UP001217089"/>
    </source>
</evidence>
<dbReference type="PANTHER" id="PTHR46880:SF5">
    <property type="entry name" value="DUF4371 DOMAIN-CONTAINING PROTEIN"/>
    <property type="match status" value="1"/>
</dbReference>
<accession>A0ABQ9E8N0</accession>